<dbReference type="Proteomes" id="UP001055712">
    <property type="component" value="Unassembled WGS sequence"/>
</dbReference>
<dbReference type="EMBL" id="SIDB01000010">
    <property type="protein sequence ID" value="KAI3426979.1"/>
    <property type="molecule type" value="Genomic_DNA"/>
</dbReference>
<name>A0A9D4YUG2_CHLVU</name>
<evidence type="ECO:0000313" key="3">
    <source>
        <dbReference type="Proteomes" id="UP001055712"/>
    </source>
</evidence>
<reference evidence="2" key="2">
    <citation type="submission" date="2020-11" db="EMBL/GenBank/DDBJ databases">
        <authorList>
            <person name="Cecchin M."/>
            <person name="Marcolungo L."/>
            <person name="Rossato M."/>
            <person name="Girolomoni L."/>
            <person name="Cosentino E."/>
            <person name="Cuine S."/>
            <person name="Li-Beisson Y."/>
            <person name="Delledonne M."/>
            <person name="Ballottari M."/>
        </authorList>
    </citation>
    <scope>NUCLEOTIDE SEQUENCE</scope>
    <source>
        <strain evidence="2">211/11P</strain>
        <tissue evidence="2">Whole cell</tissue>
    </source>
</reference>
<organism evidence="2 3">
    <name type="scientific">Chlorella vulgaris</name>
    <name type="common">Green alga</name>
    <dbReference type="NCBI Taxonomy" id="3077"/>
    <lineage>
        <taxon>Eukaryota</taxon>
        <taxon>Viridiplantae</taxon>
        <taxon>Chlorophyta</taxon>
        <taxon>core chlorophytes</taxon>
        <taxon>Trebouxiophyceae</taxon>
        <taxon>Chlorellales</taxon>
        <taxon>Chlorellaceae</taxon>
        <taxon>Chlorella clade</taxon>
        <taxon>Chlorella</taxon>
    </lineage>
</organism>
<sequence length="317" mass="33636">MGNSHPQPGSWEFAAEFQRIEAAIAAEEAKFELQRNAESLRQLHLRLIDLKIACAKYWSAEIQYFIERHKHAATYGCCLNVGLESQRAVAWRRSQLAFYHRLLALLEEEKSALQQRCPAMEVPLPTLEAVPEALPVGDNICHTCARYMRLIGYEPQLRRGQDGSLQNFTWLPRSVSHHVSNNLGPSTPSAGLGAARQPFTGTGDTAQAAHPMATGAATSTGMADEVHLAAAQAGGGQAAASGAASTGALSAFSAGVDAGASDNPVTTAENEEVPEMSEPGNAVHTVGSKAVPPVLGVLAGHATSLRQPEGHTLRSCD</sequence>
<proteinExistence type="predicted"/>
<gene>
    <name evidence="2" type="ORF">D9Q98_006923</name>
</gene>
<keyword evidence="3" id="KW-1185">Reference proteome</keyword>
<feature type="region of interest" description="Disordered" evidence="1">
    <location>
        <begin position="181"/>
        <end position="207"/>
    </location>
</feature>
<protein>
    <submittedName>
        <fullName evidence="2">Uncharacterized protein</fullName>
    </submittedName>
</protein>
<accession>A0A9D4YUG2</accession>
<reference evidence="2" key="1">
    <citation type="journal article" date="2019" name="Plant J.">
        <title>Chlorella vulgaris genome assembly and annotation reveals the molecular basis for metabolic acclimation to high light conditions.</title>
        <authorList>
            <person name="Cecchin M."/>
            <person name="Marcolungo L."/>
            <person name="Rossato M."/>
            <person name="Girolomoni L."/>
            <person name="Cosentino E."/>
            <person name="Cuine S."/>
            <person name="Li-Beisson Y."/>
            <person name="Delledonne M."/>
            <person name="Ballottari M."/>
        </authorList>
    </citation>
    <scope>NUCLEOTIDE SEQUENCE</scope>
    <source>
        <strain evidence="2">211/11P</strain>
    </source>
</reference>
<feature type="region of interest" description="Disordered" evidence="1">
    <location>
        <begin position="258"/>
        <end position="287"/>
    </location>
</feature>
<dbReference type="AlphaFoldDB" id="A0A9D4YUG2"/>
<comment type="caution">
    <text evidence="2">The sequence shown here is derived from an EMBL/GenBank/DDBJ whole genome shotgun (WGS) entry which is preliminary data.</text>
</comment>
<evidence type="ECO:0000256" key="1">
    <source>
        <dbReference type="SAM" id="MobiDB-lite"/>
    </source>
</evidence>
<evidence type="ECO:0000313" key="2">
    <source>
        <dbReference type="EMBL" id="KAI3426979.1"/>
    </source>
</evidence>